<feature type="domain" description="Proteasome component Ecm29 N-terminal" evidence="2">
    <location>
        <begin position="2"/>
        <end position="134"/>
    </location>
</feature>
<dbReference type="Pfam" id="PF13001">
    <property type="entry name" value="ECM29_N"/>
    <property type="match status" value="2"/>
</dbReference>
<dbReference type="PANTHER" id="PTHR23346:SF19">
    <property type="entry name" value="PROTEASOME ADAPTER AND SCAFFOLD PROTEIN ECM29"/>
    <property type="match status" value="1"/>
</dbReference>
<name>A0ABN7V6B3_GIGMA</name>
<accession>A0ABN7V6B3</accession>
<feature type="non-terminal residue" evidence="3">
    <location>
        <position position="1"/>
    </location>
</feature>
<keyword evidence="1" id="KW-0677">Repeat</keyword>
<dbReference type="InterPro" id="IPR024372">
    <property type="entry name" value="Ecm29_N"/>
</dbReference>
<gene>
    <name evidence="3" type="ORF">GMARGA_LOCUS14924</name>
</gene>
<evidence type="ECO:0000259" key="2">
    <source>
        <dbReference type="Pfam" id="PF13001"/>
    </source>
</evidence>
<evidence type="ECO:0000313" key="3">
    <source>
        <dbReference type="EMBL" id="CAG8736516.1"/>
    </source>
</evidence>
<evidence type="ECO:0000256" key="1">
    <source>
        <dbReference type="ARBA" id="ARBA00022737"/>
    </source>
</evidence>
<dbReference type="Proteomes" id="UP000789901">
    <property type="component" value="Unassembled WGS sequence"/>
</dbReference>
<sequence>LLEKIELQFCFAKNDIQFEEKLNSFLSTILKILANPQEAVRKKAINICNYIYKRMTKTVKLPWNSLVELVHSENFMNSVLFKNFTIIYLKKAYDCLNEKDKFMHLLPLIKNIELKPCKQKMLLSQLVLELSQKLSPNFADLEKLETKEVVDGLYSLYECSQEESLCQSLKSKIMYYLRKSKLAAMLHVSFDCLYNPKTNINLQKQGTEFIYWITRMANSSISELIEEVLLVGLLKIIKETRIENFDNLMREEENQTFMFKLFYNQIDLPTQISEKDNENLKGIIIKFQEFIQLDRLDQLGQWTNEENIQAIINILEESTDKNCEFNLQKVY</sequence>
<protein>
    <submittedName>
        <fullName evidence="3">2867_t:CDS:1</fullName>
    </submittedName>
</protein>
<comment type="caution">
    <text evidence="3">The sequence shown here is derived from an EMBL/GenBank/DDBJ whole genome shotgun (WGS) entry which is preliminary data.</text>
</comment>
<dbReference type="PANTHER" id="PTHR23346">
    <property type="entry name" value="TRANSLATIONAL ACTIVATOR GCN1-RELATED"/>
    <property type="match status" value="1"/>
</dbReference>
<proteinExistence type="predicted"/>
<dbReference type="EMBL" id="CAJVQB010010091">
    <property type="protein sequence ID" value="CAG8736516.1"/>
    <property type="molecule type" value="Genomic_DNA"/>
</dbReference>
<evidence type="ECO:0000313" key="4">
    <source>
        <dbReference type="Proteomes" id="UP000789901"/>
    </source>
</evidence>
<feature type="domain" description="Proteasome component Ecm29 N-terminal" evidence="2">
    <location>
        <begin position="143"/>
        <end position="245"/>
    </location>
</feature>
<organism evidence="3 4">
    <name type="scientific">Gigaspora margarita</name>
    <dbReference type="NCBI Taxonomy" id="4874"/>
    <lineage>
        <taxon>Eukaryota</taxon>
        <taxon>Fungi</taxon>
        <taxon>Fungi incertae sedis</taxon>
        <taxon>Mucoromycota</taxon>
        <taxon>Glomeromycotina</taxon>
        <taxon>Glomeromycetes</taxon>
        <taxon>Diversisporales</taxon>
        <taxon>Gigasporaceae</taxon>
        <taxon>Gigaspora</taxon>
    </lineage>
</organism>
<reference evidence="3 4" key="1">
    <citation type="submission" date="2021-06" db="EMBL/GenBank/DDBJ databases">
        <authorList>
            <person name="Kallberg Y."/>
            <person name="Tangrot J."/>
            <person name="Rosling A."/>
        </authorList>
    </citation>
    <scope>NUCLEOTIDE SEQUENCE [LARGE SCALE GENOMIC DNA]</scope>
    <source>
        <strain evidence="3 4">120-4 pot B 10/14</strain>
    </source>
</reference>
<keyword evidence="4" id="KW-1185">Reference proteome</keyword>